<evidence type="ECO:0000256" key="9">
    <source>
        <dbReference type="SAM" id="MobiDB-lite"/>
    </source>
</evidence>
<keyword evidence="6" id="KW-0472">Membrane</keyword>
<feature type="coiled-coil region" evidence="8">
    <location>
        <begin position="413"/>
        <end position="468"/>
    </location>
</feature>
<dbReference type="HOGENOM" id="CLU_012817_10_1_0"/>
<dbReference type="InterPro" id="IPR051906">
    <property type="entry name" value="TolC-like"/>
</dbReference>
<comment type="subcellular location">
    <subcellularLocation>
        <location evidence="1">Cell outer membrane</location>
    </subcellularLocation>
</comment>
<dbReference type="RefSeq" id="WP_014785342.1">
    <property type="nucleotide sequence ID" value="NC_018014.1"/>
</dbReference>
<dbReference type="GO" id="GO:0015562">
    <property type="term" value="F:efflux transmembrane transporter activity"/>
    <property type="evidence" value="ECO:0007669"/>
    <property type="project" value="InterPro"/>
</dbReference>
<dbReference type="InterPro" id="IPR003423">
    <property type="entry name" value="OMP_efflux"/>
</dbReference>
<name>I3ZEV5_TERRK</name>
<evidence type="ECO:0000256" key="3">
    <source>
        <dbReference type="ARBA" id="ARBA00022448"/>
    </source>
</evidence>
<evidence type="ECO:0000313" key="11">
    <source>
        <dbReference type="Proteomes" id="UP000006056"/>
    </source>
</evidence>
<dbReference type="AlphaFoldDB" id="I3ZEV5"/>
<dbReference type="Pfam" id="PF02321">
    <property type="entry name" value="OEP"/>
    <property type="match status" value="2"/>
</dbReference>
<accession>I3ZEV5</accession>
<evidence type="ECO:0000256" key="1">
    <source>
        <dbReference type="ARBA" id="ARBA00004442"/>
    </source>
</evidence>
<evidence type="ECO:0000256" key="6">
    <source>
        <dbReference type="ARBA" id="ARBA00023136"/>
    </source>
</evidence>
<comment type="similarity">
    <text evidence="2">Belongs to the outer membrane factor (OMF) (TC 1.B.17) family.</text>
</comment>
<gene>
    <name evidence="10" type="ordered locus">Terro_1466</name>
</gene>
<evidence type="ECO:0000256" key="4">
    <source>
        <dbReference type="ARBA" id="ARBA00022452"/>
    </source>
</evidence>
<dbReference type="GO" id="GO:0015288">
    <property type="term" value="F:porin activity"/>
    <property type="evidence" value="ECO:0007669"/>
    <property type="project" value="TreeGrafter"/>
</dbReference>
<reference evidence="10 11" key="1">
    <citation type="submission" date="2012-06" db="EMBL/GenBank/DDBJ databases">
        <title>Complete genome of Terriglobus roseus DSM 18391.</title>
        <authorList>
            <consortium name="US DOE Joint Genome Institute (JGI-PGF)"/>
            <person name="Lucas S."/>
            <person name="Copeland A."/>
            <person name="Lapidus A."/>
            <person name="Glavina del Rio T."/>
            <person name="Dalin E."/>
            <person name="Tice H."/>
            <person name="Bruce D."/>
            <person name="Goodwin L."/>
            <person name="Pitluck S."/>
            <person name="Peters L."/>
            <person name="Mikhailova N."/>
            <person name="Munk A.C.C."/>
            <person name="Kyrpides N."/>
            <person name="Mavromatis K."/>
            <person name="Ivanova N."/>
            <person name="Brettin T."/>
            <person name="Detter J.C."/>
            <person name="Han C."/>
            <person name="Larimer F."/>
            <person name="Land M."/>
            <person name="Hauser L."/>
            <person name="Markowitz V."/>
            <person name="Cheng J.-F."/>
            <person name="Hugenholtz P."/>
            <person name="Woyke T."/>
            <person name="Wu D."/>
            <person name="Brambilla E."/>
            <person name="Klenk H.-P."/>
            <person name="Eisen J.A."/>
        </authorList>
    </citation>
    <scope>NUCLEOTIDE SEQUENCE [LARGE SCALE GENOMIC DNA]</scope>
    <source>
        <strain evidence="11">DSM 18391 / NRRL B-41598 / KBS 63</strain>
    </source>
</reference>
<evidence type="ECO:0000256" key="5">
    <source>
        <dbReference type="ARBA" id="ARBA00022692"/>
    </source>
</evidence>
<dbReference type="Gene3D" id="1.20.1600.10">
    <property type="entry name" value="Outer membrane efflux proteins (OEP)"/>
    <property type="match status" value="1"/>
</dbReference>
<dbReference type="SUPFAM" id="SSF56954">
    <property type="entry name" value="Outer membrane efflux proteins (OEP)"/>
    <property type="match status" value="1"/>
</dbReference>
<keyword evidence="4" id="KW-1134">Transmembrane beta strand</keyword>
<feature type="coiled-coil region" evidence="8">
    <location>
        <begin position="337"/>
        <end position="364"/>
    </location>
</feature>
<dbReference type="PANTHER" id="PTHR30026">
    <property type="entry name" value="OUTER MEMBRANE PROTEIN TOLC"/>
    <property type="match status" value="1"/>
</dbReference>
<dbReference type="eggNOG" id="COG1538">
    <property type="taxonomic scope" value="Bacteria"/>
</dbReference>
<dbReference type="EMBL" id="CP003379">
    <property type="protein sequence ID" value="AFL87773.1"/>
    <property type="molecule type" value="Genomic_DNA"/>
</dbReference>
<dbReference type="Proteomes" id="UP000006056">
    <property type="component" value="Chromosome"/>
</dbReference>
<dbReference type="GO" id="GO:1990281">
    <property type="term" value="C:efflux pump complex"/>
    <property type="evidence" value="ECO:0007669"/>
    <property type="project" value="TreeGrafter"/>
</dbReference>
<keyword evidence="5" id="KW-0812">Transmembrane</keyword>
<keyword evidence="7" id="KW-0998">Cell outer membrane</keyword>
<dbReference type="STRING" id="926566.Terro_1466"/>
<dbReference type="KEGG" id="trs:Terro_1466"/>
<sequence>MNAAAMERMTQHDRAWSSTPRPGLWATAVLAAFLPMAAVAQMASQGSNGQSQGSSAGGRSASGPATVQAAQQTLQTISSSGQTQGSVNGVSQNDYKGSLIQGKATDGVLELTLDDAIQRGFRNNLGIILQSSAVQSASGTRLQQLQQLLPTVTGSATYTVQQVNLAAYGLSFPGIKQIVGPFQVFDFRAYLSQSLLNINSIQNYLAAKHNFQGAKLSAEDARNLVVLTVGNAYLLCIADASRIEAAQAEKANAKVSLDQATANHEAGTSPKLDVLRAQVDFQNTDQQLIQSQNQLEKDKLALARAIGLPLDQKFHVSDASPYSAATPTTPEQAFADALKSRKDLAGAEERVKGAESQKSAAKAEYYPTVSVNGDYGDLGTTIGHSHGTYTATGEVSVPILQIAKTRGDIAVADANLQQQRARYSDQVQQINADVRDALLDIEAAAKLVEATKSNVDLANEALTEAQQRFRAGVADNLAVSDAQSQTQQANDQYISALYQHNVAKLSLARAVGYAGTNYKQALQLGGK</sequence>
<protein>
    <submittedName>
        <fullName evidence="10">Outer membrane protein</fullName>
    </submittedName>
</protein>
<organism evidence="10 11">
    <name type="scientific">Terriglobus roseus (strain DSM 18391 / NRRL B-41598 / KBS 63)</name>
    <dbReference type="NCBI Taxonomy" id="926566"/>
    <lineage>
        <taxon>Bacteria</taxon>
        <taxon>Pseudomonadati</taxon>
        <taxon>Acidobacteriota</taxon>
        <taxon>Terriglobia</taxon>
        <taxon>Terriglobales</taxon>
        <taxon>Acidobacteriaceae</taxon>
        <taxon>Terriglobus</taxon>
    </lineage>
</organism>
<evidence type="ECO:0000313" key="10">
    <source>
        <dbReference type="EMBL" id="AFL87773.1"/>
    </source>
</evidence>
<keyword evidence="11" id="KW-1185">Reference proteome</keyword>
<evidence type="ECO:0000256" key="8">
    <source>
        <dbReference type="SAM" id="Coils"/>
    </source>
</evidence>
<feature type="region of interest" description="Disordered" evidence="9">
    <location>
        <begin position="45"/>
        <end position="88"/>
    </location>
</feature>
<evidence type="ECO:0000256" key="7">
    <source>
        <dbReference type="ARBA" id="ARBA00023237"/>
    </source>
</evidence>
<dbReference type="PANTHER" id="PTHR30026:SF20">
    <property type="entry name" value="OUTER MEMBRANE PROTEIN TOLC"/>
    <property type="match status" value="1"/>
</dbReference>
<dbReference type="GO" id="GO:0009279">
    <property type="term" value="C:cell outer membrane"/>
    <property type="evidence" value="ECO:0007669"/>
    <property type="project" value="UniProtKB-SubCell"/>
</dbReference>
<keyword evidence="3" id="KW-0813">Transport</keyword>
<proteinExistence type="inferred from homology"/>
<feature type="compositionally biased region" description="Low complexity" evidence="9">
    <location>
        <begin position="45"/>
        <end position="86"/>
    </location>
</feature>
<evidence type="ECO:0000256" key="2">
    <source>
        <dbReference type="ARBA" id="ARBA00007613"/>
    </source>
</evidence>
<keyword evidence="8" id="KW-0175">Coiled coil</keyword>